<gene>
    <name evidence="1" type="ORF">ACFO5K_04095</name>
</gene>
<accession>A0ABV8VBI0</accession>
<protein>
    <submittedName>
        <fullName evidence="1">Uncharacterized protein</fullName>
    </submittedName>
</protein>
<name>A0ABV8VBI0_9NOCA</name>
<sequence length="161" mass="17613">MTGHEATDLTITDLEQLRKVTLDTYLGADESAYHTLSAHLQAIAAGDGGLINMIDLAILRTRQLEALRAQVQQDYAAIHTKQQRDAAQIRDLEDLVHEYHKALMDVTGGDQEATATKGGVDYTIVAPGALAKMLADGESTMSPRFREAIARARQRRENPDG</sequence>
<dbReference type="RefSeq" id="WP_378555878.1">
    <property type="nucleotide sequence ID" value="NZ_JBHSDL010000005.1"/>
</dbReference>
<organism evidence="1 2">
    <name type="scientific">Nocardia halotolerans</name>
    <dbReference type="NCBI Taxonomy" id="1755878"/>
    <lineage>
        <taxon>Bacteria</taxon>
        <taxon>Bacillati</taxon>
        <taxon>Actinomycetota</taxon>
        <taxon>Actinomycetes</taxon>
        <taxon>Mycobacteriales</taxon>
        <taxon>Nocardiaceae</taxon>
        <taxon>Nocardia</taxon>
    </lineage>
</organism>
<reference evidence="2" key="1">
    <citation type="journal article" date="2019" name="Int. J. Syst. Evol. Microbiol.">
        <title>The Global Catalogue of Microorganisms (GCM) 10K type strain sequencing project: providing services to taxonomists for standard genome sequencing and annotation.</title>
        <authorList>
            <consortium name="The Broad Institute Genomics Platform"/>
            <consortium name="The Broad Institute Genome Sequencing Center for Infectious Disease"/>
            <person name="Wu L."/>
            <person name="Ma J."/>
        </authorList>
    </citation>
    <scope>NUCLEOTIDE SEQUENCE [LARGE SCALE GENOMIC DNA]</scope>
    <source>
        <strain evidence="2">IBRC-M 10490</strain>
    </source>
</reference>
<dbReference type="Proteomes" id="UP001595844">
    <property type="component" value="Unassembled WGS sequence"/>
</dbReference>
<comment type="caution">
    <text evidence="1">The sequence shown here is derived from an EMBL/GenBank/DDBJ whole genome shotgun (WGS) entry which is preliminary data.</text>
</comment>
<keyword evidence="2" id="KW-1185">Reference proteome</keyword>
<dbReference type="EMBL" id="JBHSDL010000005">
    <property type="protein sequence ID" value="MFC4373274.1"/>
    <property type="molecule type" value="Genomic_DNA"/>
</dbReference>
<proteinExistence type="predicted"/>
<evidence type="ECO:0000313" key="1">
    <source>
        <dbReference type="EMBL" id="MFC4373274.1"/>
    </source>
</evidence>
<evidence type="ECO:0000313" key="2">
    <source>
        <dbReference type="Proteomes" id="UP001595844"/>
    </source>
</evidence>